<evidence type="ECO:0000256" key="1">
    <source>
        <dbReference type="ARBA" id="ARBA00010211"/>
    </source>
</evidence>
<name>A0ABY9HXZ9_9ACTN</name>
<keyword evidence="2" id="KW-0479">Metal-binding</keyword>
<dbReference type="Gene3D" id="3.90.850.10">
    <property type="entry name" value="Fumarylacetoacetase-like, C-terminal domain"/>
    <property type="match status" value="1"/>
</dbReference>
<accession>A0ABY9HXZ9</accession>
<reference evidence="4 5" key="1">
    <citation type="submission" date="2023-03" db="EMBL/GenBank/DDBJ databases">
        <title>Isolation and description of six Streptomyces strains from soil environments, able to metabolize different microbial glucans.</title>
        <authorList>
            <person name="Widen T."/>
            <person name="Larsbrink J."/>
        </authorList>
    </citation>
    <scope>NUCLEOTIDE SEQUENCE [LARGE SCALE GENOMIC DNA]</scope>
    <source>
        <strain evidence="4 5">Mut2</strain>
    </source>
</reference>
<keyword evidence="4" id="KW-0378">Hydrolase</keyword>
<dbReference type="SUPFAM" id="SSF56529">
    <property type="entry name" value="FAH"/>
    <property type="match status" value="1"/>
</dbReference>
<organism evidence="4 5">
    <name type="scientific">Streptomyces laculatispora</name>
    <dbReference type="NCBI Taxonomy" id="887464"/>
    <lineage>
        <taxon>Bacteria</taxon>
        <taxon>Bacillati</taxon>
        <taxon>Actinomycetota</taxon>
        <taxon>Actinomycetes</taxon>
        <taxon>Kitasatosporales</taxon>
        <taxon>Streptomycetaceae</taxon>
        <taxon>Streptomyces</taxon>
    </lineage>
</organism>
<evidence type="ECO:0000313" key="5">
    <source>
        <dbReference type="Proteomes" id="UP001229952"/>
    </source>
</evidence>
<evidence type="ECO:0000313" key="4">
    <source>
        <dbReference type="EMBL" id="WLQ39229.1"/>
    </source>
</evidence>
<comment type="similarity">
    <text evidence="1">Belongs to the FAH family.</text>
</comment>
<dbReference type="EMBL" id="CP120992">
    <property type="protein sequence ID" value="WLQ39229.1"/>
    <property type="molecule type" value="Genomic_DNA"/>
</dbReference>
<evidence type="ECO:0000256" key="2">
    <source>
        <dbReference type="ARBA" id="ARBA00022723"/>
    </source>
</evidence>
<keyword evidence="5" id="KW-1185">Reference proteome</keyword>
<evidence type="ECO:0000259" key="3">
    <source>
        <dbReference type="Pfam" id="PF01557"/>
    </source>
</evidence>
<dbReference type="RefSeq" id="WP_306085869.1">
    <property type="nucleotide sequence ID" value="NZ_CP120992.1"/>
</dbReference>
<sequence length="274" mass="29149">MKLVTLRTRGGSGTAAARLDGETLTEIPGHADVGALLANENWREIARNATGSRHRLAEAELETVVPHPSKVLCTGLNYTSHIQEMGRDLPSYPTLFAKFADTLTGPTDSVAAVPEDPEMDWEGELGVVIGRTAYKVSEDEAGDCIAGFTVANDISMRGWQYRTTEWLQGKIWARSTPVGPFLVTPDEFDPATAVLRTTVNGAPVQEHGIADLLFTPAHLVAYVSTILPLHPGDLILTGTPGGVGRARTPRVYLTAGDVVAVTIDGIGGLSTPIV</sequence>
<dbReference type="InterPro" id="IPR011234">
    <property type="entry name" value="Fumarylacetoacetase-like_C"/>
</dbReference>
<dbReference type="InterPro" id="IPR036663">
    <property type="entry name" value="Fumarylacetoacetase_C_sf"/>
</dbReference>
<proteinExistence type="inferred from homology"/>
<protein>
    <submittedName>
        <fullName evidence="4">Fumarylacetoacetate hydrolase family protein</fullName>
    </submittedName>
</protein>
<dbReference type="GO" id="GO:0016787">
    <property type="term" value="F:hydrolase activity"/>
    <property type="evidence" value="ECO:0007669"/>
    <property type="project" value="UniProtKB-KW"/>
</dbReference>
<dbReference type="PANTHER" id="PTHR42796:SF4">
    <property type="entry name" value="FUMARYLACETOACETATE HYDROLASE DOMAIN-CONTAINING PROTEIN 2A"/>
    <property type="match status" value="1"/>
</dbReference>
<dbReference type="InterPro" id="IPR051121">
    <property type="entry name" value="FAH"/>
</dbReference>
<gene>
    <name evidence="4" type="ORF">P8A22_03815</name>
</gene>
<dbReference type="PANTHER" id="PTHR42796">
    <property type="entry name" value="FUMARYLACETOACETATE HYDROLASE DOMAIN-CONTAINING PROTEIN 2A-RELATED"/>
    <property type="match status" value="1"/>
</dbReference>
<dbReference type="Pfam" id="PF01557">
    <property type="entry name" value="FAA_hydrolase"/>
    <property type="match status" value="1"/>
</dbReference>
<dbReference type="Proteomes" id="UP001229952">
    <property type="component" value="Chromosome"/>
</dbReference>
<feature type="domain" description="Fumarylacetoacetase-like C-terminal" evidence="3">
    <location>
        <begin position="70"/>
        <end position="273"/>
    </location>
</feature>